<accession>A0ABU3WD29</accession>
<organism evidence="1 2">
    <name type="scientific">Acinetobacter chinensis</name>
    <dbReference type="NCBI Taxonomy" id="2004650"/>
    <lineage>
        <taxon>Bacteria</taxon>
        <taxon>Pseudomonadati</taxon>
        <taxon>Pseudomonadota</taxon>
        <taxon>Gammaproteobacteria</taxon>
        <taxon>Moraxellales</taxon>
        <taxon>Moraxellaceae</taxon>
        <taxon>Acinetobacter</taxon>
    </lineage>
</organism>
<evidence type="ECO:0000313" key="2">
    <source>
        <dbReference type="Proteomes" id="UP001278188"/>
    </source>
</evidence>
<dbReference type="Proteomes" id="UP001278188">
    <property type="component" value="Unassembled WGS sequence"/>
</dbReference>
<protein>
    <submittedName>
        <fullName evidence="1">Transposase</fullName>
    </submittedName>
</protein>
<gene>
    <name evidence="1" type="ORF">QR674_04875</name>
</gene>
<proteinExistence type="predicted"/>
<evidence type="ECO:0000313" key="1">
    <source>
        <dbReference type="EMBL" id="MDV2468310.1"/>
    </source>
</evidence>
<dbReference type="RefSeq" id="WP_087550135.1">
    <property type="nucleotide sequence ID" value="NZ_CP127923.1"/>
</dbReference>
<name>A0ABU3WD29_9GAMM</name>
<keyword evidence="2" id="KW-1185">Reference proteome</keyword>
<reference evidence="1 2" key="1">
    <citation type="submission" date="2023-06" db="EMBL/GenBank/DDBJ databases">
        <title>Genomic Analysis of Acinetobacter Strains Recovered from South Australian Aquatic Samples provides Insights into the Circulation of Antibiotic Resistance determinants in the Environment.</title>
        <authorList>
            <person name="Tobin L."/>
            <person name="Jarocki V.M."/>
            <person name="Kenyon J."/>
            <person name="Drigo B."/>
            <person name="Donner E."/>
            <person name="Djordjevic S.P."/>
            <person name="Hamidian M."/>
        </authorList>
    </citation>
    <scope>NUCLEOTIDE SEQUENCE [LARGE SCALE GENOMIC DNA]</scope>
    <source>
        <strain evidence="1 2">SAAc652</strain>
    </source>
</reference>
<sequence length="73" mass="8204">MNIKNGWTTAAAPNGDVIRVNIIPLNKVQSTMTGITWVEVAKQVQLESGKKIELNLDGKSFYTEMNKLYKLYS</sequence>
<dbReference type="EMBL" id="JASVDY010000001">
    <property type="protein sequence ID" value="MDV2468310.1"/>
    <property type="molecule type" value="Genomic_DNA"/>
</dbReference>
<comment type="caution">
    <text evidence="1">The sequence shown here is derived from an EMBL/GenBank/DDBJ whole genome shotgun (WGS) entry which is preliminary data.</text>
</comment>